<comment type="caution">
    <text evidence="1">The sequence shown here is derived from an EMBL/GenBank/DDBJ whole genome shotgun (WGS) entry which is preliminary data.</text>
</comment>
<gene>
    <name evidence="1" type="ORF">ENM84_08175</name>
</gene>
<dbReference type="EMBL" id="DRZI01000348">
    <property type="protein sequence ID" value="HHP82618.1"/>
    <property type="molecule type" value="Genomic_DNA"/>
</dbReference>
<protein>
    <submittedName>
        <fullName evidence="1">Uncharacterized protein</fullName>
    </submittedName>
</protein>
<evidence type="ECO:0000313" key="1">
    <source>
        <dbReference type="EMBL" id="HHP82618.1"/>
    </source>
</evidence>
<organism evidence="1">
    <name type="scientific">Ignisphaera aggregans</name>
    <dbReference type="NCBI Taxonomy" id="334771"/>
    <lineage>
        <taxon>Archaea</taxon>
        <taxon>Thermoproteota</taxon>
        <taxon>Thermoprotei</taxon>
        <taxon>Desulfurococcales</taxon>
        <taxon>Desulfurococcaceae</taxon>
        <taxon>Ignisphaera</taxon>
    </lineage>
</organism>
<sequence length="121" mass="13809">MEISAKAVEIGRPIIANPWMERFIHLYIRNPKPEEIVVVPRATPQHVLCTMILRNLSKAFTVTEYEFNSSTVEISKDFCLTEGTLIPVNTTTIRIELNVEILAEEKPFKLIAINIKNIENS</sequence>
<accession>A0A7C5TH97</accession>
<proteinExistence type="predicted"/>
<dbReference type="AlphaFoldDB" id="A0A7C5TH97"/>
<name>A0A7C5TH97_9CREN</name>
<reference evidence="1" key="1">
    <citation type="journal article" date="2020" name="mSystems">
        <title>Genome- and Community-Level Interaction Insights into Carbon Utilization and Element Cycling Functions of Hydrothermarchaeota in Hydrothermal Sediment.</title>
        <authorList>
            <person name="Zhou Z."/>
            <person name="Liu Y."/>
            <person name="Xu W."/>
            <person name="Pan J."/>
            <person name="Luo Z.H."/>
            <person name="Li M."/>
        </authorList>
    </citation>
    <scope>NUCLEOTIDE SEQUENCE [LARGE SCALE GENOMIC DNA]</scope>
    <source>
        <strain evidence="1">SpSt-1121</strain>
    </source>
</reference>